<keyword evidence="3" id="KW-0813">Transport</keyword>
<reference evidence="11 12" key="1">
    <citation type="submission" date="2019-03" db="EMBL/GenBank/DDBJ databases">
        <title>Sequencing 25 genomes of Wallemia mellicola.</title>
        <authorList>
            <person name="Gostincar C."/>
        </authorList>
    </citation>
    <scope>NUCLEOTIDE SEQUENCE [LARGE SCALE GENOMIC DNA]</scope>
    <source>
        <strain evidence="11 12">EXF-1262</strain>
    </source>
</reference>
<dbReference type="Pfam" id="PF03820">
    <property type="entry name" value="SFXNs"/>
    <property type="match status" value="1"/>
</dbReference>
<evidence type="ECO:0000256" key="7">
    <source>
        <dbReference type="ARBA" id="ARBA00023128"/>
    </source>
</evidence>
<dbReference type="GO" id="GO:1990542">
    <property type="term" value="P:mitochondrial transmembrane transport"/>
    <property type="evidence" value="ECO:0007669"/>
    <property type="project" value="TreeGrafter"/>
</dbReference>
<comment type="subcellular location">
    <subcellularLocation>
        <location evidence="1">Mitochondrion membrane</location>
        <topology evidence="1">Multi-pass membrane protein</topology>
    </subcellularLocation>
</comment>
<evidence type="ECO:0000256" key="3">
    <source>
        <dbReference type="ARBA" id="ARBA00022448"/>
    </source>
</evidence>
<keyword evidence="5" id="KW-0029">Amino-acid transport</keyword>
<dbReference type="PANTHER" id="PTHR11153:SF6">
    <property type="entry name" value="SIDEROFLEXIN-5"/>
    <property type="match status" value="1"/>
</dbReference>
<evidence type="ECO:0000256" key="10">
    <source>
        <dbReference type="SAM" id="Phobius"/>
    </source>
</evidence>
<dbReference type="InterPro" id="IPR004686">
    <property type="entry name" value="Mtc"/>
</dbReference>
<feature type="region of interest" description="Disordered" evidence="9">
    <location>
        <begin position="499"/>
        <end position="525"/>
    </location>
</feature>
<feature type="transmembrane region" description="Helical" evidence="10">
    <location>
        <begin position="287"/>
        <end position="308"/>
    </location>
</feature>
<sequence>MLKIRLAQPRYDQSTYLGRVRHFIAAVSPLTLFASSERLAEAQKEVYSVQERIKKSPDGVFVTPEDAHKFWKNKQLVDSSIHPDTGEPIVLPFRMSAFMPTNLIIIGGMLAPNPSLGSVIFWQWMNQSLNVCVNSANANKSTPLSTKELALSYVAATASSVGIAVSLTKGVPKLNVSAATKVSLGRMVPFASVVTAGCVNIAAMRYKEMRDGIQVTTSEIDGKPVKGEEKINLDQPSRVAGTVAVAQTAASRVFTNIPTLIFVPLIQAALTKKGVFKGKRGPMLERIVSLGLAGTSMIIFLPPAIAVFPQKAALDTETVFGRDQDIRDDKGRKVTRVEFNRDFYPYHITIIMDYIKSWFGGGDKDAIQPPAYDPSKDKPKDLPKFDDNVSQTEKEEVGQQQATYSPYSLPPDSGLDSAQHVEMRRRIGQASLENCSVIESMLSECIRNGSFTEKRVRGCDWLREQFYSCLTEQRNALTELGYAIPGNTPERDFKIQSLADRLSQEKEKEAKEGKGPFDSQKKSSS</sequence>
<evidence type="ECO:0000256" key="9">
    <source>
        <dbReference type="SAM" id="MobiDB-lite"/>
    </source>
</evidence>
<feature type="compositionally biased region" description="Basic and acidic residues" evidence="9">
    <location>
        <begin position="502"/>
        <end position="525"/>
    </location>
</feature>
<name>A0A4T0P3A5_9BASI</name>
<dbReference type="GO" id="GO:0015075">
    <property type="term" value="F:monoatomic ion transmembrane transporter activity"/>
    <property type="evidence" value="ECO:0007669"/>
    <property type="project" value="InterPro"/>
</dbReference>
<organism evidence="11 12">
    <name type="scientific">Wallemia mellicola</name>
    <dbReference type="NCBI Taxonomy" id="1708541"/>
    <lineage>
        <taxon>Eukaryota</taxon>
        <taxon>Fungi</taxon>
        <taxon>Dikarya</taxon>
        <taxon>Basidiomycota</taxon>
        <taxon>Wallemiomycotina</taxon>
        <taxon>Wallemiomycetes</taxon>
        <taxon>Wallemiales</taxon>
        <taxon>Wallemiaceae</taxon>
        <taxon>Wallemia</taxon>
    </lineage>
</organism>
<evidence type="ECO:0000313" key="12">
    <source>
        <dbReference type="Proteomes" id="UP000307169"/>
    </source>
</evidence>
<keyword evidence="8 10" id="KW-0472">Membrane</keyword>
<evidence type="ECO:0000256" key="2">
    <source>
        <dbReference type="ARBA" id="ARBA00005974"/>
    </source>
</evidence>
<evidence type="ECO:0000256" key="6">
    <source>
        <dbReference type="ARBA" id="ARBA00022989"/>
    </source>
</evidence>
<dbReference type="GO" id="GO:0006865">
    <property type="term" value="P:amino acid transport"/>
    <property type="evidence" value="ECO:0007669"/>
    <property type="project" value="UniProtKB-KW"/>
</dbReference>
<dbReference type="Proteomes" id="UP000307169">
    <property type="component" value="Unassembled WGS sequence"/>
</dbReference>
<feature type="transmembrane region" description="Helical" evidence="10">
    <location>
        <begin position="187"/>
        <end position="204"/>
    </location>
</feature>
<evidence type="ECO:0000313" key="11">
    <source>
        <dbReference type="EMBL" id="TIC03487.1"/>
    </source>
</evidence>
<dbReference type="AlphaFoldDB" id="A0A4T0P3A5"/>
<keyword evidence="7" id="KW-0496">Mitochondrion</keyword>
<evidence type="ECO:0000256" key="1">
    <source>
        <dbReference type="ARBA" id="ARBA00004225"/>
    </source>
</evidence>
<proteinExistence type="inferred from homology"/>
<protein>
    <submittedName>
        <fullName evidence="11">Tricarboxylate/iron carrier</fullName>
    </submittedName>
</protein>
<feature type="region of interest" description="Disordered" evidence="9">
    <location>
        <begin position="366"/>
        <end position="416"/>
    </location>
</feature>
<feature type="compositionally biased region" description="Basic and acidic residues" evidence="9">
    <location>
        <begin position="374"/>
        <end position="397"/>
    </location>
</feature>
<accession>A0A4T0P3A5</accession>
<keyword evidence="6 10" id="KW-1133">Transmembrane helix</keyword>
<evidence type="ECO:0000256" key="8">
    <source>
        <dbReference type="ARBA" id="ARBA00023136"/>
    </source>
</evidence>
<comment type="similarity">
    <text evidence="2">Belongs to the sideroflexin family.</text>
</comment>
<dbReference type="EMBL" id="SPRH01000006">
    <property type="protein sequence ID" value="TIC03487.1"/>
    <property type="molecule type" value="Genomic_DNA"/>
</dbReference>
<comment type="caution">
    <text evidence="11">The sequence shown here is derived from an EMBL/GenBank/DDBJ whole genome shotgun (WGS) entry which is preliminary data.</text>
</comment>
<gene>
    <name evidence="11" type="ORF">E3Q17_00792</name>
</gene>
<keyword evidence="4 10" id="KW-0812">Transmembrane</keyword>
<evidence type="ECO:0000256" key="4">
    <source>
        <dbReference type="ARBA" id="ARBA00022692"/>
    </source>
</evidence>
<evidence type="ECO:0000256" key="5">
    <source>
        <dbReference type="ARBA" id="ARBA00022970"/>
    </source>
</evidence>
<dbReference type="PANTHER" id="PTHR11153">
    <property type="entry name" value="SIDEROFLEXIN"/>
    <property type="match status" value="1"/>
</dbReference>
<dbReference type="GO" id="GO:0005743">
    <property type="term" value="C:mitochondrial inner membrane"/>
    <property type="evidence" value="ECO:0007669"/>
    <property type="project" value="TreeGrafter"/>
</dbReference>